<dbReference type="Proteomes" id="UP001173801">
    <property type="component" value="Unassembled WGS sequence"/>
</dbReference>
<feature type="non-terminal residue" evidence="2">
    <location>
        <position position="96"/>
    </location>
</feature>
<evidence type="ECO:0000313" key="2">
    <source>
        <dbReference type="EMBL" id="MDL0090079.1"/>
    </source>
</evidence>
<proteinExistence type="predicted"/>
<organism evidence="2 3">
    <name type="scientific">Campylobacter gastrosuis</name>
    <dbReference type="NCBI Taxonomy" id="2974576"/>
    <lineage>
        <taxon>Bacteria</taxon>
        <taxon>Pseudomonadati</taxon>
        <taxon>Campylobacterota</taxon>
        <taxon>Epsilonproteobacteria</taxon>
        <taxon>Campylobacterales</taxon>
        <taxon>Campylobacteraceae</taxon>
        <taxon>Campylobacter</taxon>
    </lineage>
</organism>
<comment type="caution">
    <text evidence="2">The sequence shown here is derived from an EMBL/GenBank/DDBJ whole genome shotgun (WGS) entry which is preliminary data.</text>
</comment>
<protein>
    <submittedName>
        <fullName evidence="2">Uncharacterized protein</fullName>
    </submittedName>
</protein>
<keyword evidence="3" id="KW-1185">Reference proteome</keyword>
<name>A0ABT7HUL1_9BACT</name>
<evidence type="ECO:0000313" key="3">
    <source>
        <dbReference type="Proteomes" id="UP001173801"/>
    </source>
</evidence>
<gene>
    <name evidence="2" type="ORF">NYG85_12005</name>
</gene>
<reference evidence="2" key="1">
    <citation type="submission" date="2022-08" db="EMBL/GenBank/DDBJ databases">
        <authorList>
            <person name="Wang H."/>
        </authorList>
    </citation>
    <scope>NUCLEOTIDE SEQUENCE</scope>
    <source>
        <strain evidence="2">PS10</strain>
    </source>
</reference>
<accession>A0ABT7HUL1</accession>
<feature type="compositionally biased region" description="Polar residues" evidence="1">
    <location>
        <begin position="71"/>
        <end position="81"/>
    </location>
</feature>
<sequence length="96" mass="10521">MTEQDAINALLGEFENAGETQEAQAQNAEAEQEAQEIATAGQPQVVTPTLSKDDISEAMLNAMQKMRSTEQEQTLNAQAQAQDEAKRASEREILEQ</sequence>
<dbReference type="EMBL" id="JANURM010000050">
    <property type="protein sequence ID" value="MDL0090079.1"/>
    <property type="molecule type" value="Genomic_DNA"/>
</dbReference>
<evidence type="ECO:0000256" key="1">
    <source>
        <dbReference type="SAM" id="MobiDB-lite"/>
    </source>
</evidence>
<dbReference type="RefSeq" id="WP_284938900.1">
    <property type="nucleotide sequence ID" value="NZ_JANURM010000050.1"/>
</dbReference>
<reference evidence="2" key="2">
    <citation type="journal article" date="2023" name="Microorganisms">
        <title>Isolation and Genomic Characteristics of Cat-Borne Campylobacter felis sp. nov. and Sheep-Borne Campylobacter ovis sp. nov.</title>
        <authorList>
            <person name="Wang H."/>
            <person name="Li Y."/>
            <person name="Gu Y."/>
            <person name="Zhou G."/>
            <person name="Chen X."/>
            <person name="Zhang X."/>
            <person name="Shao Z."/>
            <person name="Zhang J."/>
            <person name="Zhang M."/>
        </authorList>
    </citation>
    <scope>NUCLEOTIDE SEQUENCE</scope>
    <source>
        <strain evidence="2">PS10</strain>
    </source>
</reference>
<feature type="compositionally biased region" description="Basic and acidic residues" evidence="1">
    <location>
        <begin position="83"/>
        <end position="96"/>
    </location>
</feature>
<feature type="region of interest" description="Disordered" evidence="1">
    <location>
        <begin position="64"/>
        <end position="96"/>
    </location>
</feature>